<dbReference type="AlphaFoldDB" id="A0A1H3PTV3"/>
<organism evidence="2 3">
    <name type="scientific">Pseudomonas salomonii</name>
    <dbReference type="NCBI Taxonomy" id="191391"/>
    <lineage>
        <taxon>Bacteria</taxon>
        <taxon>Pseudomonadati</taxon>
        <taxon>Pseudomonadota</taxon>
        <taxon>Gammaproteobacteria</taxon>
        <taxon>Pseudomonadales</taxon>
        <taxon>Pseudomonadaceae</taxon>
        <taxon>Pseudomonas</taxon>
    </lineage>
</organism>
<reference evidence="2 3" key="1">
    <citation type="submission" date="2016-10" db="EMBL/GenBank/DDBJ databases">
        <authorList>
            <person name="de Groot N.N."/>
        </authorList>
    </citation>
    <scope>NUCLEOTIDE SEQUENCE [LARGE SCALE GENOMIC DNA]</scope>
    <source>
        <strain evidence="2 3">ICMP 14252</strain>
    </source>
</reference>
<evidence type="ECO:0000256" key="1">
    <source>
        <dbReference type="SAM" id="MobiDB-lite"/>
    </source>
</evidence>
<accession>A0A1H3PTV3</accession>
<protein>
    <recommendedName>
        <fullName evidence="4">Type II toxin-antitoxin system prevent-host-death family antitoxin</fullName>
    </recommendedName>
</protein>
<sequence length="85" mass="9176">MHAQRHVITDPLDPTKAHVSKRAHQASTGQITIITKNGCALAQPGTAGQHRGQRIGVMKGKLTVPEDFDAPLPDEVLDTFQKALI</sequence>
<gene>
    <name evidence="2" type="ORF">SAMN05216247_106370</name>
</gene>
<proteinExistence type="predicted"/>
<feature type="region of interest" description="Disordered" evidence="1">
    <location>
        <begin position="1"/>
        <end position="26"/>
    </location>
</feature>
<dbReference type="EMBL" id="FNOX01000006">
    <property type="protein sequence ID" value="SDZ04547.1"/>
    <property type="molecule type" value="Genomic_DNA"/>
</dbReference>
<name>A0A1H3PTV3_9PSED</name>
<dbReference type="Proteomes" id="UP000182902">
    <property type="component" value="Unassembled WGS sequence"/>
</dbReference>
<evidence type="ECO:0000313" key="3">
    <source>
        <dbReference type="Proteomes" id="UP000182902"/>
    </source>
</evidence>
<evidence type="ECO:0000313" key="2">
    <source>
        <dbReference type="EMBL" id="SDZ04547.1"/>
    </source>
</evidence>
<evidence type="ECO:0008006" key="4">
    <source>
        <dbReference type="Google" id="ProtNLM"/>
    </source>
</evidence>